<organism evidence="3">
    <name type="scientific">Treponema denticola H-22</name>
    <dbReference type="NCBI Taxonomy" id="999432"/>
    <lineage>
        <taxon>Bacteria</taxon>
        <taxon>Pseudomonadati</taxon>
        <taxon>Spirochaetota</taxon>
        <taxon>Spirochaetia</taxon>
        <taxon>Spirochaetales</taxon>
        <taxon>Treponemataceae</taxon>
        <taxon>Treponema</taxon>
    </lineage>
</organism>
<dbReference type="AlphaFoldDB" id="A0A0E2E773"/>
<keyword evidence="2 3" id="KW-0378">Hydrolase</keyword>
<proteinExistence type="inferred from homology"/>
<dbReference type="NCBIfam" id="TIGR00051">
    <property type="entry name" value="YbgC/FadM family acyl-CoA thioesterase"/>
    <property type="match status" value="1"/>
</dbReference>
<dbReference type="Pfam" id="PF13279">
    <property type="entry name" value="4HBT_2"/>
    <property type="match status" value="1"/>
</dbReference>
<comment type="similarity">
    <text evidence="1">Belongs to the 4-hydroxybenzoyl-CoA thioesterase family.</text>
</comment>
<dbReference type="RefSeq" id="WP_002667986.1">
    <property type="nucleotide sequence ID" value="NZ_CM001795.1"/>
</dbReference>
<dbReference type="Gene3D" id="3.10.129.10">
    <property type="entry name" value="Hotdog Thioesterase"/>
    <property type="match status" value="1"/>
</dbReference>
<dbReference type="InterPro" id="IPR029069">
    <property type="entry name" value="HotDog_dom_sf"/>
</dbReference>
<evidence type="ECO:0000256" key="1">
    <source>
        <dbReference type="ARBA" id="ARBA00005953"/>
    </source>
</evidence>
<dbReference type="InterPro" id="IPR006684">
    <property type="entry name" value="YbgC/YbaW"/>
</dbReference>
<dbReference type="Proteomes" id="UP000011705">
    <property type="component" value="Chromosome"/>
</dbReference>
<reference evidence="3" key="1">
    <citation type="submission" date="2012-01" db="EMBL/GenBank/DDBJ databases">
        <title>The Genome Sequence of Treponema denticola H-22.</title>
        <authorList>
            <consortium name="The Broad Institute Genome Sequencing Platform"/>
            <person name="Earl A."/>
            <person name="Ward D."/>
            <person name="Feldgarden M."/>
            <person name="Gevers D."/>
            <person name="Blanton J.M."/>
            <person name="Fenno C.J."/>
            <person name="Baranova O.V."/>
            <person name="Mathney J."/>
            <person name="Dewhirst F.E."/>
            <person name="Izard J."/>
            <person name="Young S.K."/>
            <person name="Zeng Q."/>
            <person name="Gargeya S."/>
            <person name="Fitzgerald M."/>
            <person name="Haas B."/>
            <person name="Abouelleil A."/>
            <person name="Alvarado L."/>
            <person name="Arachchi H.M."/>
            <person name="Berlin A."/>
            <person name="Chapman S.B."/>
            <person name="Gearin G."/>
            <person name="Goldberg J."/>
            <person name="Griggs A."/>
            <person name="Gujja S."/>
            <person name="Hansen M."/>
            <person name="Heiman D."/>
            <person name="Howarth C."/>
            <person name="Larimer J."/>
            <person name="Lui A."/>
            <person name="MacDonald P.J.P."/>
            <person name="McCowen C."/>
            <person name="Montmayeur A."/>
            <person name="Murphy C."/>
            <person name="Neiman D."/>
            <person name="Pearson M."/>
            <person name="Priest M."/>
            <person name="Roberts A."/>
            <person name="Saif S."/>
            <person name="Shea T."/>
            <person name="Sisk P."/>
            <person name="Stolte C."/>
            <person name="Sykes S."/>
            <person name="Wortman J."/>
            <person name="Nusbaum C."/>
            <person name="Birren B."/>
        </authorList>
    </citation>
    <scope>NUCLEOTIDE SEQUENCE [LARGE SCALE GENOMIC DNA]</scope>
    <source>
        <strain evidence="3">H-22</strain>
    </source>
</reference>
<dbReference type="InterPro" id="IPR050563">
    <property type="entry name" value="4-hydroxybenzoyl-CoA_TE"/>
</dbReference>
<dbReference type="SUPFAM" id="SSF54637">
    <property type="entry name" value="Thioesterase/thiol ester dehydrase-isomerase"/>
    <property type="match status" value="1"/>
</dbReference>
<dbReference type="EMBL" id="AGDV01000009">
    <property type="protein sequence ID" value="EMB34177.1"/>
    <property type="molecule type" value="Genomic_DNA"/>
</dbReference>
<dbReference type="PANTHER" id="PTHR31793:SF27">
    <property type="entry name" value="NOVEL THIOESTERASE SUPERFAMILY DOMAIN AND SAPOSIN A-TYPE DOMAIN CONTAINING PROTEIN (0610012H03RIK)"/>
    <property type="match status" value="1"/>
</dbReference>
<dbReference type="PATRIC" id="fig|999432.5.peg.965"/>
<gene>
    <name evidence="3" type="ORF">HMPREF9726_00926</name>
</gene>
<dbReference type="PANTHER" id="PTHR31793">
    <property type="entry name" value="4-HYDROXYBENZOYL-COA THIOESTERASE FAMILY MEMBER"/>
    <property type="match status" value="1"/>
</dbReference>
<evidence type="ECO:0000256" key="2">
    <source>
        <dbReference type="ARBA" id="ARBA00022801"/>
    </source>
</evidence>
<dbReference type="PIRSF" id="PIRSF003230">
    <property type="entry name" value="YbgC"/>
    <property type="match status" value="1"/>
</dbReference>
<dbReference type="CDD" id="cd00586">
    <property type="entry name" value="4HBT"/>
    <property type="match status" value="1"/>
</dbReference>
<protein>
    <submittedName>
        <fullName evidence="3">YbgC/YbaW family acyl-CoA thioester hydrolase</fullName>
    </submittedName>
</protein>
<dbReference type="HOGENOM" id="CLU_101141_7_3_12"/>
<evidence type="ECO:0000313" key="3">
    <source>
        <dbReference type="EMBL" id="EMB34177.1"/>
    </source>
</evidence>
<accession>A0A0E2E773</accession>
<sequence length="135" mass="15563">MTHTFYVEVRSYELDAYNHVNNSVYLNYLEHARMQFLKKIGFDYVGMIEEGYMLYVSHIDIKYKHSAKLYDKLAIEVTHIDLGKVSGTFLQVIKNEEGKVCAEAKVTWACVDSTGRPVKIPEKYLVPGLEPELQP</sequence>
<name>A0A0E2E773_TREDN</name>
<dbReference type="GO" id="GO:0047617">
    <property type="term" value="F:fatty acyl-CoA hydrolase activity"/>
    <property type="evidence" value="ECO:0007669"/>
    <property type="project" value="TreeGrafter"/>
</dbReference>
<comment type="caution">
    <text evidence="3">The sequence shown here is derived from an EMBL/GenBank/DDBJ whole genome shotgun (WGS) entry which is preliminary data.</text>
</comment>